<keyword evidence="4" id="KW-1185">Reference proteome</keyword>
<reference evidence="4" key="1">
    <citation type="submission" date="2015-07" db="EMBL/GenBank/DDBJ databases">
        <title>Draft genome sequence of Streptomyces sp. CMAA 1322, a bacterium isolated from Caatinga biome, from dry forest semiarid of Brazil.</title>
        <authorList>
            <person name="Santos S.N."/>
            <person name="Gacesa R."/>
            <person name="Taketani R.G."/>
            <person name="Long P.F."/>
            <person name="Melo I.S."/>
        </authorList>
    </citation>
    <scope>NUCLEOTIDE SEQUENCE [LARGE SCALE GENOMIC DNA]</scope>
    <source>
        <strain evidence="4">CMAA 1322</strain>
    </source>
</reference>
<evidence type="ECO:0000313" key="3">
    <source>
        <dbReference type="EMBL" id="KNB53088.1"/>
    </source>
</evidence>
<dbReference type="InterPro" id="IPR001387">
    <property type="entry name" value="Cro/C1-type_HTH"/>
</dbReference>
<dbReference type="OrthoDB" id="3210663at2"/>
<dbReference type="EMBL" id="LFXA01000004">
    <property type="protein sequence ID" value="KNB53088.1"/>
    <property type="molecule type" value="Genomic_DNA"/>
</dbReference>
<dbReference type="PROSITE" id="PS50943">
    <property type="entry name" value="HTH_CROC1"/>
    <property type="match status" value="1"/>
</dbReference>
<feature type="domain" description="HTH cro/C1-type" evidence="2">
    <location>
        <begin position="8"/>
        <end position="64"/>
    </location>
</feature>
<dbReference type="PANTHER" id="PTHR46797:SF1">
    <property type="entry name" value="METHYLPHOSPHONATE SYNTHASE"/>
    <property type="match status" value="1"/>
</dbReference>
<comment type="caution">
    <text evidence="3">The sequence shown here is derived from an EMBL/GenBank/DDBJ whole genome shotgun (WGS) entry which is preliminary data.</text>
</comment>
<dbReference type="AlphaFoldDB" id="A0A0K9XIF0"/>
<sequence length="397" mass="44436">MTSAGERIKMARKLRGLTQTELAEASGVSVSVLRRLERGEQEGARMETWRKFATALRMPTMDLVGSRSEEDEEPTEPWESVKRMLNTPSALLDAPDDPPTVEGVSEALDALTPLVEADRYQDIAAVLPALLRDADLLGSAGRELRVRALQRVGWLLIHTRQFKAAEDALTRSLDEVSDRLQAAVTIDYMCWLLLRQGQLAKARELATQWADDAEPVRMTRATPAELSLWGLMLVRLSGAAVRDNRVGEAEDAMKYARAAAEALGHEWRFPPQLSNSTFGPLTVLMKTAENAGLAGHHSAVLHLGDKIAKRRKAQSARYKVELTSSDWNRHRLDVANAHAQSNDYSRCVEELLKINERAPEWLPNQHYARDIIERVIEDRRTLTVEMRDLAAAVRLPL</sequence>
<dbReference type="GO" id="GO:0005829">
    <property type="term" value="C:cytosol"/>
    <property type="evidence" value="ECO:0007669"/>
    <property type="project" value="TreeGrafter"/>
</dbReference>
<organism evidence="3 4">
    <name type="scientific">Streptomyces caatingaensis</name>
    <dbReference type="NCBI Taxonomy" id="1678637"/>
    <lineage>
        <taxon>Bacteria</taxon>
        <taxon>Bacillati</taxon>
        <taxon>Actinomycetota</taxon>
        <taxon>Actinomycetes</taxon>
        <taxon>Kitasatosporales</taxon>
        <taxon>Streptomycetaceae</taxon>
        <taxon>Streptomyces</taxon>
    </lineage>
</organism>
<dbReference type="CDD" id="cd00093">
    <property type="entry name" value="HTH_XRE"/>
    <property type="match status" value="1"/>
</dbReference>
<accession>A0A0K9XIF0</accession>
<dbReference type="SUPFAM" id="SSF48452">
    <property type="entry name" value="TPR-like"/>
    <property type="match status" value="1"/>
</dbReference>
<name>A0A0K9XIF0_9ACTN</name>
<dbReference type="PATRIC" id="fig|1678637.3.peg.2080"/>
<dbReference type="SUPFAM" id="SSF47413">
    <property type="entry name" value="lambda repressor-like DNA-binding domains"/>
    <property type="match status" value="1"/>
</dbReference>
<dbReference type="GO" id="GO:0003700">
    <property type="term" value="F:DNA-binding transcription factor activity"/>
    <property type="evidence" value="ECO:0007669"/>
    <property type="project" value="TreeGrafter"/>
</dbReference>
<proteinExistence type="predicted"/>
<dbReference type="Pfam" id="PF01381">
    <property type="entry name" value="HTH_3"/>
    <property type="match status" value="1"/>
</dbReference>
<evidence type="ECO:0000259" key="2">
    <source>
        <dbReference type="PROSITE" id="PS50943"/>
    </source>
</evidence>
<keyword evidence="1 3" id="KW-0238">DNA-binding</keyword>
<dbReference type="STRING" id="1678637.AC230_09635"/>
<dbReference type="Gene3D" id="1.10.260.40">
    <property type="entry name" value="lambda repressor-like DNA-binding domains"/>
    <property type="match status" value="1"/>
</dbReference>
<dbReference type="SMART" id="SM00530">
    <property type="entry name" value="HTH_XRE"/>
    <property type="match status" value="1"/>
</dbReference>
<evidence type="ECO:0000256" key="1">
    <source>
        <dbReference type="ARBA" id="ARBA00023125"/>
    </source>
</evidence>
<dbReference type="RefSeq" id="WP_078871131.1">
    <property type="nucleotide sequence ID" value="NZ_LFXA01000004.1"/>
</dbReference>
<dbReference type="InterPro" id="IPR050807">
    <property type="entry name" value="TransReg_Diox_bact_type"/>
</dbReference>
<gene>
    <name evidence="3" type="ORF">AC230_09635</name>
</gene>
<dbReference type="InterPro" id="IPR011990">
    <property type="entry name" value="TPR-like_helical_dom_sf"/>
</dbReference>
<dbReference type="PANTHER" id="PTHR46797">
    <property type="entry name" value="HTH-TYPE TRANSCRIPTIONAL REGULATOR"/>
    <property type="match status" value="1"/>
</dbReference>
<dbReference type="Proteomes" id="UP000037288">
    <property type="component" value="Unassembled WGS sequence"/>
</dbReference>
<evidence type="ECO:0000313" key="4">
    <source>
        <dbReference type="Proteomes" id="UP000037288"/>
    </source>
</evidence>
<dbReference type="InterPro" id="IPR010982">
    <property type="entry name" value="Lambda_DNA-bd_dom_sf"/>
</dbReference>
<dbReference type="GO" id="GO:0003677">
    <property type="term" value="F:DNA binding"/>
    <property type="evidence" value="ECO:0007669"/>
    <property type="project" value="UniProtKB-KW"/>
</dbReference>
<protein>
    <submittedName>
        <fullName evidence="3">DNA-binding protein</fullName>
    </submittedName>
</protein>